<dbReference type="RefSeq" id="WP_023536492.1">
    <property type="nucleotide sequence ID" value="NZ_CP108849.2"/>
</dbReference>
<dbReference type="EMBL" id="CP109495">
    <property type="protein sequence ID" value="WUX50229.1"/>
    <property type="molecule type" value="Genomic_DNA"/>
</dbReference>
<dbReference type="Pfam" id="PF19813">
    <property type="entry name" value="DUF6296"/>
    <property type="match status" value="1"/>
</dbReference>
<accession>A0ABZ1ZXD6</accession>
<keyword evidence="2" id="KW-1185">Reference proteome</keyword>
<dbReference type="GeneID" id="91346989"/>
<dbReference type="InterPro" id="IPR046263">
    <property type="entry name" value="DUF6296"/>
</dbReference>
<evidence type="ECO:0000313" key="2">
    <source>
        <dbReference type="Proteomes" id="UP001432209"/>
    </source>
</evidence>
<gene>
    <name evidence="1" type="ORF">OG442_00880</name>
</gene>
<proteinExistence type="predicted"/>
<reference evidence="1" key="1">
    <citation type="submission" date="2022-10" db="EMBL/GenBank/DDBJ databases">
        <title>The complete genomes of actinobacterial strains from the NBC collection.</title>
        <authorList>
            <person name="Joergensen T.S."/>
            <person name="Alvarez Arevalo M."/>
            <person name="Sterndorff E.B."/>
            <person name="Faurdal D."/>
            <person name="Vuksanovic O."/>
            <person name="Mourched A.-S."/>
            <person name="Charusanti P."/>
            <person name="Shaw S."/>
            <person name="Blin K."/>
            <person name="Weber T."/>
        </authorList>
    </citation>
    <scope>NUCLEOTIDE SEQUENCE</scope>
    <source>
        <strain evidence="1">NBC_01432</strain>
    </source>
</reference>
<name>A0ABZ1ZXD6_STRNV</name>
<sequence length="88" mass="9537">MAYPERYELVFEEPTPTDPTNPAPREGVERDAVTVRRTGRAGAGGFPVYEDETGIVRAEISDRGEVRMLASGGQQALSTPVRARSLSS</sequence>
<protein>
    <submittedName>
        <fullName evidence="1">DUF6296 family protein</fullName>
    </submittedName>
</protein>
<dbReference type="Proteomes" id="UP001432209">
    <property type="component" value="Chromosome"/>
</dbReference>
<organism evidence="1 2">
    <name type="scientific">Streptomyces niveus</name>
    <name type="common">Streptomyces spheroides</name>
    <dbReference type="NCBI Taxonomy" id="193462"/>
    <lineage>
        <taxon>Bacteria</taxon>
        <taxon>Bacillati</taxon>
        <taxon>Actinomycetota</taxon>
        <taxon>Actinomycetes</taxon>
        <taxon>Kitasatosporales</taxon>
        <taxon>Streptomycetaceae</taxon>
        <taxon>Streptomyces</taxon>
    </lineage>
</organism>
<evidence type="ECO:0000313" key="1">
    <source>
        <dbReference type="EMBL" id="WUX50229.1"/>
    </source>
</evidence>